<dbReference type="GeneID" id="77944348"/>
<name>A0AAE8YF36_9CAUD</name>
<dbReference type="KEGG" id="vg:77944348"/>
<keyword evidence="2" id="KW-1185">Reference proteome</keyword>
<evidence type="ECO:0000313" key="2">
    <source>
        <dbReference type="Proteomes" id="UP000828188"/>
    </source>
</evidence>
<dbReference type="Proteomes" id="UP000828188">
    <property type="component" value="Segment"/>
</dbReference>
<organism evidence="1 2">
    <name type="scientific">Burkholderia phage BgManors32</name>
    <dbReference type="NCBI Taxonomy" id="2894335"/>
    <lineage>
        <taxon>Viruses</taxon>
        <taxon>Duplodnaviria</taxon>
        <taxon>Heunggongvirae</taxon>
        <taxon>Uroviricota</taxon>
        <taxon>Caudoviricetes</taxon>
        <taxon>Bigmanorsvirus</taxon>
        <taxon>Bigmanorsvirus bgmanors32</taxon>
    </lineage>
</organism>
<dbReference type="RefSeq" id="YP_010668205.1">
    <property type="nucleotide sequence ID" value="NC_070955.1"/>
</dbReference>
<dbReference type="EMBL" id="OK665842">
    <property type="protein sequence ID" value="UEW68603.1"/>
    <property type="molecule type" value="Genomic_DNA"/>
</dbReference>
<accession>A0AAE8YF36</accession>
<reference evidence="1" key="1">
    <citation type="submission" date="2021-10" db="EMBL/GenBank/DDBJ databases">
        <authorList>
            <person name="Gelman D."/>
            <person name="Alkalay-Oren S."/>
            <person name="Coppenhagen-Glazer S."/>
            <person name="Hazan R."/>
        </authorList>
    </citation>
    <scope>NUCLEOTIDE SEQUENCE</scope>
</reference>
<proteinExistence type="predicted"/>
<protein>
    <submittedName>
        <fullName evidence="1">Uncharacterized protein</fullName>
    </submittedName>
</protein>
<evidence type="ECO:0000313" key="1">
    <source>
        <dbReference type="EMBL" id="UEW68603.1"/>
    </source>
</evidence>
<sequence>MISDDAHIRRLPATVDPVQRVHLESLIFSCDAISISMNRIRETANRHGKEISKATRIERTDMIINSWAVVDCVHIIRWTLQQLKFTRDPVTEYVDKYDNARRMRNRMDHLPGDAKNVANSKGFPPAYGSLGYVHLDRSDVVLVDGVEHVKGVTVIVVTSGPLTDNNLIDVPNPAEKTITLQTCQFELSAFGLSLNLDDAERDSIKLINDISELNEKQMTEWAEKISKEENIETSTLLAPNASGFTFSARMEFEIPKSS</sequence>